<accession>A0A4R3Z6A0</accession>
<dbReference type="Proteomes" id="UP000295515">
    <property type="component" value="Unassembled WGS sequence"/>
</dbReference>
<feature type="transmembrane region" description="Helical" evidence="1">
    <location>
        <begin position="167"/>
        <end position="189"/>
    </location>
</feature>
<gene>
    <name evidence="2" type="ORF">EDD60_1066</name>
</gene>
<keyword evidence="3" id="KW-1185">Reference proteome</keyword>
<dbReference type="GeneID" id="98914971"/>
<sequence>MKKTNHLLACLFSFFIAFFMFLGLFVTITKLTLMNENYLFKTLEKVDYYQAIANELNEDFMQSAGAAGFEPDIYKNFVSSKEVKKMSQDYIQNFYTHKQASIHTDAFEKRLYEYLHDYAKKQNLQLTQQDEERLNQYIQINVKGYQQYLSFPFMQYLIMAFDMLDQVIPFILIACLIIVLFAIVFLYLLKLKGKWKAVYISSICFGSAFMITGIPLFILLGQYIEHIHLSPEAYYLFIVQYLKGYLNSLLLCGGLLFIIGILVVLFQKKGRITN</sequence>
<keyword evidence="1" id="KW-0472">Membrane</keyword>
<evidence type="ECO:0000313" key="3">
    <source>
        <dbReference type="Proteomes" id="UP000295515"/>
    </source>
</evidence>
<proteinExistence type="predicted"/>
<reference evidence="2 3" key="1">
    <citation type="submission" date="2019-03" db="EMBL/GenBank/DDBJ databases">
        <title>Genomic Encyclopedia of Type Strains, Phase IV (KMG-IV): sequencing the most valuable type-strain genomes for metagenomic binning, comparative biology and taxonomic classification.</title>
        <authorList>
            <person name="Goeker M."/>
        </authorList>
    </citation>
    <scope>NUCLEOTIDE SEQUENCE [LARGE SCALE GENOMIC DNA]</scope>
    <source>
        <strain evidence="2 3">DSM 29487</strain>
    </source>
</reference>
<evidence type="ECO:0008006" key="4">
    <source>
        <dbReference type="Google" id="ProtNLM"/>
    </source>
</evidence>
<protein>
    <recommendedName>
        <fullName evidence="4">DUF1461 domain-containing protein</fullName>
    </recommendedName>
</protein>
<dbReference type="EMBL" id="SMCQ01000006">
    <property type="protein sequence ID" value="TCW00676.1"/>
    <property type="molecule type" value="Genomic_DNA"/>
</dbReference>
<feature type="transmembrane region" description="Helical" evidence="1">
    <location>
        <begin position="7"/>
        <end position="28"/>
    </location>
</feature>
<dbReference type="RefSeq" id="WP_066444015.1">
    <property type="nucleotide sequence ID" value="NZ_JANKBF010000004.1"/>
</dbReference>
<organism evidence="2 3">
    <name type="scientific">Longibaculum muris</name>
    <dbReference type="NCBI Taxonomy" id="1796628"/>
    <lineage>
        <taxon>Bacteria</taxon>
        <taxon>Bacillati</taxon>
        <taxon>Bacillota</taxon>
        <taxon>Erysipelotrichia</taxon>
        <taxon>Erysipelotrichales</taxon>
        <taxon>Coprobacillaceae</taxon>
        <taxon>Longibaculum</taxon>
    </lineage>
</organism>
<evidence type="ECO:0000256" key="1">
    <source>
        <dbReference type="SAM" id="Phobius"/>
    </source>
</evidence>
<evidence type="ECO:0000313" key="2">
    <source>
        <dbReference type="EMBL" id="TCW00676.1"/>
    </source>
</evidence>
<name>A0A4R3Z6A0_9FIRM</name>
<keyword evidence="1" id="KW-0812">Transmembrane</keyword>
<comment type="caution">
    <text evidence="2">The sequence shown here is derived from an EMBL/GenBank/DDBJ whole genome shotgun (WGS) entry which is preliminary data.</text>
</comment>
<keyword evidence="1" id="KW-1133">Transmembrane helix</keyword>
<feature type="transmembrane region" description="Helical" evidence="1">
    <location>
        <begin position="198"/>
        <end position="224"/>
    </location>
</feature>
<dbReference type="AlphaFoldDB" id="A0A4R3Z6A0"/>
<feature type="transmembrane region" description="Helical" evidence="1">
    <location>
        <begin position="244"/>
        <end position="266"/>
    </location>
</feature>